<feature type="transmembrane region" description="Helical" evidence="1">
    <location>
        <begin position="505"/>
        <end position="528"/>
    </location>
</feature>
<feature type="transmembrane region" description="Helical" evidence="1">
    <location>
        <begin position="12"/>
        <end position="39"/>
    </location>
</feature>
<keyword evidence="1" id="KW-0472">Membrane</keyword>
<gene>
    <name evidence="3" type="ORF">FocTR4_00014962</name>
</gene>
<feature type="transmembrane region" description="Helical" evidence="1">
    <location>
        <begin position="136"/>
        <end position="153"/>
    </location>
</feature>
<protein>
    <recommendedName>
        <fullName evidence="2">DUF6536 domain-containing protein</fullName>
    </recommendedName>
</protein>
<comment type="caution">
    <text evidence="3">The sequence shown here is derived from an EMBL/GenBank/DDBJ whole genome shotgun (WGS) entry which is preliminary data.</text>
</comment>
<feature type="domain" description="DUF6536" evidence="2">
    <location>
        <begin position="15"/>
        <end position="175"/>
    </location>
</feature>
<dbReference type="InterPro" id="IPR046623">
    <property type="entry name" value="DUF6536"/>
</dbReference>
<dbReference type="AlphaFoldDB" id="A0A5C6SWC5"/>
<evidence type="ECO:0000259" key="2">
    <source>
        <dbReference type="Pfam" id="PF20163"/>
    </source>
</evidence>
<feature type="transmembrane region" description="Helical" evidence="1">
    <location>
        <begin position="403"/>
        <end position="424"/>
    </location>
</feature>
<keyword evidence="1" id="KW-0812">Transmembrane</keyword>
<reference evidence="3 4" key="1">
    <citation type="submission" date="2019-07" db="EMBL/GenBank/DDBJ databases">
        <title>The First High-Quality Draft Genome Sequence of the Causal Agent of the Current Panama Disease Epidemic.</title>
        <authorList>
            <person name="Warmington R.J."/>
            <person name="Kay W."/>
            <person name="Jeffries A."/>
            <person name="Bebber D."/>
            <person name="Moore K."/>
            <person name="Studholme D.J."/>
        </authorList>
    </citation>
    <scope>NUCLEOTIDE SEQUENCE [LARGE SCALE GENOMIC DNA]</scope>
    <source>
        <strain evidence="3 4">TR4</strain>
    </source>
</reference>
<proteinExistence type="predicted"/>
<name>A0A5C6SWC5_FUSOC</name>
<keyword evidence="1" id="KW-1133">Transmembrane helix</keyword>
<feature type="transmembrane region" description="Helical" evidence="1">
    <location>
        <begin position="557"/>
        <end position="578"/>
    </location>
</feature>
<dbReference type="PANTHER" id="PTHR35395:SF1">
    <property type="entry name" value="DUF6536 DOMAIN-CONTAINING PROTEIN"/>
    <property type="match status" value="1"/>
</dbReference>
<dbReference type="Pfam" id="PF20163">
    <property type="entry name" value="DUF6536"/>
    <property type="match status" value="1"/>
</dbReference>
<dbReference type="PANTHER" id="PTHR35395">
    <property type="entry name" value="DUF6536 DOMAIN-CONTAINING PROTEIN"/>
    <property type="match status" value="1"/>
</dbReference>
<feature type="transmembrane region" description="Helical" evidence="1">
    <location>
        <begin position="669"/>
        <end position="690"/>
    </location>
</feature>
<evidence type="ECO:0000313" key="3">
    <source>
        <dbReference type="EMBL" id="TXC02967.1"/>
    </source>
</evidence>
<evidence type="ECO:0000256" key="1">
    <source>
        <dbReference type="SAM" id="Phobius"/>
    </source>
</evidence>
<dbReference type="Proteomes" id="UP000321331">
    <property type="component" value="Unassembled WGS sequence"/>
</dbReference>
<feature type="transmembrane region" description="Helical" evidence="1">
    <location>
        <begin position="618"/>
        <end position="637"/>
    </location>
</feature>
<dbReference type="EMBL" id="VMNF01000008">
    <property type="protein sequence ID" value="TXC02967.1"/>
    <property type="molecule type" value="Genomic_DNA"/>
</dbReference>
<feature type="transmembrane region" description="Helical" evidence="1">
    <location>
        <begin position="76"/>
        <end position="97"/>
    </location>
</feature>
<evidence type="ECO:0000313" key="4">
    <source>
        <dbReference type="Proteomes" id="UP000321331"/>
    </source>
</evidence>
<organism evidence="3 4">
    <name type="scientific">Fusarium oxysporum f. sp. cubense</name>
    <dbReference type="NCBI Taxonomy" id="61366"/>
    <lineage>
        <taxon>Eukaryota</taxon>
        <taxon>Fungi</taxon>
        <taxon>Dikarya</taxon>
        <taxon>Ascomycota</taxon>
        <taxon>Pezizomycotina</taxon>
        <taxon>Sordariomycetes</taxon>
        <taxon>Hypocreomycetidae</taxon>
        <taxon>Hypocreales</taxon>
        <taxon>Nectriaceae</taxon>
        <taxon>Fusarium</taxon>
        <taxon>Fusarium oxysporum species complex</taxon>
    </lineage>
</organism>
<sequence length="811" mass="91234">MGCFSRFSGWKLTAVYLTILVSTLTTLLFVTLFVSLFALKSDDEEDAFTNGRDAGDALGQSVLYKGNCDTTAKANLWIHLLINIVSTGILASSNFFMQGLVAPTRAEVDAAHRSGHWLEIGVQSLKNFRFLGWRKVLFWSLFSMSSVPLHLVFNGCVLESKGTNGFTVMIGSEKITQGGWKGLPSITAAFYDTLNYSDRSQGDGNPESLEKLKPINDSFVVNSVNATKGTWFEIDLRTCMDRYNNPEQALTHWRHLMMIIYDYDDIYRNKTVGWKRADVLMNTTNTTDLNVMNPLWTVDTFTRTGRTGEASGNTNQYLSDPQPSYLTYTYSDRFGNTQNGEPYIMNMYGMWVMQGTRNVFDAQSGAIITDPRVFKNKYRVMQVDRCYSEKYEAPCRLSIANSLLLIVCIMCLFKTFLCVLVLKLRVWGNENPLMTPGDAIASFISRPDEETRGMCTLTMEDLRKTAKPTSTRLGETGQNYKWLQGPRQWQNNSPRKFGKAVPRNIWVLSSLLIGCSLIVASVMLSIAIQGQSLSNSKFMHAPQNEDVKDDHLDNLPLISLTMVANTPQLILSICYLAYNGLFTRMLAEFEWSKYSVEFRSLRVTEPRGSQNATYRLQLPYRFSIPLIIISIALHWIYSNCIYVSNYEAYAPGYPYNRTVTVGLQFSSKAILVGLLVSIGVAITPLFLAFVKLPGVMVIAGANSAVISAACHYPSTKLKSLSRATSKLSMRSNEYDSMSARLIGDEEVEELRDVSRRKIKWGRMSMGKSDESSVGHLGFGTEELDIEKPVEGEYYSGVKDVYDEGLRRMRVL</sequence>
<accession>A0A5C6SWC5</accession>